<dbReference type="Gene3D" id="1.20.1280.50">
    <property type="match status" value="1"/>
</dbReference>
<dbReference type="Proteomes" id="UP000032180">
    <property type="component" value="Chromosome 3"/>
</dbReference>
<reference evidence="2" key="2">
    <citation type="submission" date="2013-12" db="EMBL/GenBank/DDBJ databases">
        <authorList>
            <person name="Yu Y."/>
            <person name="Lee S."/>
            <person name="de Baynast K."/>
            <person name="Wissotski M."/>
            <person name="Liu L."/>
            <person name="Talag J."/>
            <person name="Goicoechea J."/>
            <person name="Angelova A."/>
            <person name="Jetty R."/>
            <person name="Kudrna D."/>
            <person name="Golser W."/>
            <person name="Rivera L."/>
            <person name="Zhang J."/>
            <person name="Wing R."/>
        </authorList>
    </citation>
    <scope>NUCLEOTIDE SEQUENCE</scope>
</reference>
<dbReference type="EnsemblPlants" id="LPERR03G11940.1">
    <property type="protein sequence ID" value="LPERR03G11940.1"/>
    <property type="gene ID" value="LPERR03G11940"/>
</dbReference>
<reference evidence="1" key="3">
    <citation type="submission" date="2015-04" db="UniProtKB">
        <authorList>
            <consortium name="EnsemblPlants"/>
        </authorList>
    </citation>
    <scope>IDENTIFICATION</scope>
</reference>
<dbReference type="HOGENOM" id="CLU_2323814_0_0_1"/>
<dbReference type="AlphaFoldDB" id="A0A0D9VSV8"/>
<accession>A0A0D9VSV8</accession>
<proteinExistence type="predicted"/>
<evidence type="ECO:0000313" key="2">
    <source>
        <dbReference type="Proteomes" id="UP000032180"/>
    </source>
</evidence>
<evidence type="ECO:0000313" key="1">
    <source>
        <dbReference type="EnsemblPlants" id="LPERR03G11940.1"/>
    </source>
</evidence>
<dbReference type="InterPro" id="IPR036047">
    <property type="entry name" value="F-box-like_dom_sf"/>
</dbReference>
<dbReference type="Gramene" id="LPERR03G11940.1">
    <property type="protein sequence ID" value="LPERR03G11940.1"/>
    <property type="gene ID" value="LPERR03G11940"/>
</dbReference>
<dbReference type="STRING" id="77586.A0A0D9VSV8"/>
<name>A0A0D9VSV8_9ORYZ</name>
<evidence type="ECO:0008006" key="3">
    <source>
        <dbReference type="Google" id="ProtNLM"/>
    </source>
</evidence>
<dbReference type="SUPFAM" id="SSF81383">
    <property type="entry name" value="F-box domain"/>
    <property type="match status" value="1"/>
</dbReference>
<organism evidence="1 2">
    <name type="scientific">Leersia perrieri</name>
    <dbReference type="NCBI Taxonomy" id="77586"/>
    <lineage>
        <taxon>Eukaryota</taxon>
        <taxon>Viridiplantae</taxon>
        <taxon>Streptophyta</taxon>
        <taxon>Embryophyta</taxon>
        <taxon>Tracheophyta</taxon>
        <taxon>Spermatophyta</taxon>
        <taxon>Magnoliopsida</taxon>
        <taxon>Liliopsida</taxon>
        <taxon>Poales</taxon>
        <taxon>Poaceae</taxon>
        <taxon>BOP clade</taxon>
        <taxon>Oryzoideae</taxon>
        <taxon>Oryzeae</taxon>
        <taxon>Oryzinae</taxon>
        <taxon>Leersia</taxon>
    </lineage>
</organism>
<sequence>MSPAEEQEGLVLIDDVITEILLRLPSKSVVRCLVCRSWRRITSCPYFLAAHASRRPNEFVVFTGSGELGTIPLSLDPSEFSRIHLSNPPFWRAFDIGKK</sequence>
<reference evidence="1 2" key="1">
    <citation type="submission" date="2012-08" db="EMBL/GenBank/DDBJ databases">
        <title>Oryza genome evolution.</title>
        <authorList>
            <person name="Wing R.A."/>
        </authorList>
    </citation>
    <scope>NUCLEOTIDE SEQUENCE</scope>
</reference>
<keyword evidence="2" id="KW-1185">Reference proteome</keyword>
<protein>
    <recommendedName>
        <fullName evidence="3">F-box domain-containing protein</fullName>
    </recommendedName>
</protein>